<protein>
    <submittedName>
        <fullName evidence="1">Uncharacterized protein</fullName>
    </submittedName>
</protein>
<evidence type="ECO:0000313" key="2">
    <source>
        <dbReference type="Proteomes" id="UP001469553"/>
    </source>
</evidence>
<organism evidence="1 2">
    <name type="scientific">Ameca splendens</name>
    <dbReference type="NCBI Taxonomy" id="208324"/>
    <lineage>
        <taxon>Eukaryota</taxon>
        <taxon>Metazoa</taxon>
        <taxon>Chordata</taxon>
        <taxon>Craniata</taxon>
        <taxon>Vertebrata</taxon>
        <taxon>Euteleostomi</taxon>
        <taxon>Actinopterygii</taxon>
        <taxon>Neopterygii</taxon>
        <taxon>Teleostei</taxon>
        <taxon>Neoteleostei</taxon>
        <taxon>Acanthomorphata</taxon>
        <taxon>Ovalentaria</taxon>
        <taxon>Atherinomorphae</taxon>
        <taxon>Cyprinodontiformes</taxon>
        <taxon>Goodeidae</taxon>
        <taxon>Ameca</taxon>
    </lineage>
</organism>
<keyword evidence="2" id="KW-1185">Reference proteome</keyword>
<name>A0ABV0XE49_9TELE</name>
<comment type="caution">
    <text evidence="1">The sequence shown here is derived from an EMBL/GenBank/DDBJ whole genome shotgun (WGS) entry which is preliminary data.</text>
</comment>
<dbReference type="EMBL" id="JAHRIP010000779">
    <property type="protein sequence ID" value="MEQ2279734.1"/>
    <property type="molecule type" value="Genomic_DNA"/>
</dbReference>
<evidence type="ECO:0000313" key="1">
    <source>
        <dbReference type="EMBL" id="MEQ2279734.1"/>
    </source>
</evidence>
<accession>A0ABV0XE49</accession>
<gene>
    <name evidence="1" type="ORF">AMECASPLE_012418</name>
</gene>
<reference evidence="1 2" key="1">
    <citation type="submission" date="2021-06" db="EMBL/GenBank/DDBJ databases">
        <authorList>
            <person name="Palmer J.M."/>
        </authorList>
    </citation>
    <scope>NUCLEOTIDE SEQUENCE [LARGE SCALE GENOMIC DNA]</scope>
    <source>
        <strain evidence="1 2">AS_MEX2019</strain>
        <tissue evidence="1">Muscle</tissue>
    </source>
</reference>
<proteinExistence type="predicted"/>
<dbReference type="Proteomes" id="UP001469553">
    <property type="component" value="Unassembled WGS sequence"/>
</dbReference>
<sequence>MRPQSIPDKLQAGMDYLLVSRYTEVSYFLLSHSYSVKSFEMPEKAALWGFIDTSFSALLLSWLTKCHYISTCLSRRSECCKSLTGCNLLGFLRQKNSLSNLNK</sequence>